<evidence type="ECO:0000256" key="7">
    <source>
        <dbReference type="ARBA" id="ARBA00022962"/>
    </source>
</evidence>
<feature type="domain" description="SIS" evidence="10">
    <location>
        <begin position="286"/>
        <end position="426"/>
    </location>
</feature>
<evidence type="ECO:0000256" key="5">
    <source>
        <dbReference type="ARBA" id="ARBA00022679"/>
    </source>
</evidence>
<dbReference type="CDD" id="cd05008">
    <property type="entry name" value="SIS_GlmS_GlmD_1"/>
    <property type="match status" value="1"/>
</dbReference>
<name>A0ABX7JXB3_9PSED</name>
<dbReference type="Gene3D" id="3.60.20.10">
    <property type="entry name" value="Glutamine Phosphoribosylpyrophosphate, subunit 1, domain 1"/>
    <property type="match status" value="1"/>
</dbReference>
<dbReference type="Gene3D" id="3.40.50.10490">
    <property type="entry name" value="Glucose-6-phosphate isomerase like protein, domain 1"/>
    <property type="match status" value="2"/>
</dbReference>
<dbReference type="EMBL" id="CP070506">
    <property type="protein sequence ID" value="QSB39810.1"/>
    <property type="molecule type" value="Genomic_DNA"/>
</dbReference>
<dbReference type="HAMAP" id="MF_00164">
    <property type="entry name" value="GlmS"/>
    <property type="match status" value="1"/>
</dbReference>
<dbReference type="InterPro" id="IPR005855">
    <property type="entry name" value="GFAT"/>
</dbReference>
<dbReference type="SUPFAM" id="SSF56235">
    <property type="entry name" value="N-terminal nucleophile aminohydrolases (Ntn hydrolases)"/>
    <property type="match status" value="1"/>
</dbReference>
<evidence type="ECO:0000259" key="10">
    <source>
        <dbReference type="PROSITE" id="PS51464"/>
    </source>
</evidence>
<comment type="subunit">
    <text evidence="8">Homodimer.</text>
</comment>
<reference evidence="11 12" key="1">
    <citation type="submission" date="2021-02" db="EMBL/GenBank/DDBJ databases">
        <title>Genomic and phenotypic characterization of Pseudomonas hygromyciniae, a novel bacterial species discovered from a commercially purchased antibiotic vial.</title>
        <authorList>
            <person name="Turner T.L."/>
            <person name="Mitra S.D."/>
            <person name="Kochan T.J."/>
            <person name="Pincus N.B."/>
            <person name="Lebrun-Corbin M."/>
            <person name="Cheung B."/>
            <person name="Gatesy S.W."/>
            <person name="Afzal T."/>
            <person name="Ozer E.A."/>
            <person name="Hauser A.R."/>
        </authorList>
    </citation>
    <scope>NUCLEOTIDE SEQUENCE [LARGE SCALE GENOMIC DNA]</scope>
    <source>
        <strain evidence="11 12">SDM007</strain>
    </source>
</reference>
<proteinExistence type="inferred from homology"/>
<comment type="catalytic activity">
    <reaction evidence="1 8">
        <text>D-fructose 6-phosphate + L-glutamine = D-glucosamine 6-phosphate + L-glutamate</text>
        <dbReference type="Rhea" id="RHEA:13237"/>
        <dbReference type="ChEBI" id="CHEBI:29985"/>
        <dbReference type="ChEBI" id="CHEBI:58359"/>
        <dbReference type="ChEBI" id="CHEBI:58725"/>
        <dbReference type="ChEBI" id="CHEBI:61527"/>
        <dbReference type="EC" id="2.6.1.16"/>
    </reaction>
</comment>
<feature type="active site" description="Nucleophile; for GATase activity" evidence="8">
    <location>
        <position position="2"/>
    </location>
</feature>
<dbReference type="InterPro" id="IPR029055">
    <property type="entry name" value="Ntn_hydrolases_N"/>
</dbReference>
<evidence type="ECO:0000256" key="6">
    <source>
        <dbReference type="ARBA" id="ARBA00022737"/>
    </source>
</evidence>
<keyword evidence="8" id="KW-0963">Cytoplasm</keyword>
<evidence type="ECO:0000313" key="12">
    <source>
        <dbReference type="Proteomes" id="UP000663249"/>
    </source>
</evidence>
<dbReference type="CDD" id="cd00714">
    <property type="entry name" value="GFAT"/>
    <property type="match status" value="1"/>
</dbReference>
<dbReference type="EC" id="2.6.1.16" evidence="2 8"/>
<dbReference type="Proteomes" id="UP000663249">
    <property type="component" value="Chromosome"/>
</dbReference>
<protein>
    <recommendedName>
        <fullName evidence="3 8">Glutamine--fructose-6-phosphate aminotransferase [isomerizing]</fullName>
        <ecNumber evidence="2 8">2.6.1.16</ecNumber>
    </recommendedName>
    <alternativeName>
        <fullName evidence="8">D-fructose-6-phosphate amidotransferase</fullName>
    </alternativeName>
    <alternativeName>
        <fullName evidence="8">GFAT</fullName>
    </alternativeName>
    <alternativeName>
        <fullName evidence="8">Glucosamine-6-phosphate synthase</fullName>
    </alternativeName>
    <alternativeName>
        <fullName evidence="8">Hexosephosphate aminotransferase</fullName>
    </alternativeName>
    <alternativeName>
        <fullName evidence="8">L-glutamine--D-fructose-6-phosphate amidotransferase</fullName>
    </alternativeName>
</protein>
<dbReference type="PROSITE" id="PS51278">
    <property type="entry name" value="GATASE_TYPE_2"/>
    <property type="match status" value="1"/>
</dbReference>
<dbReference type="GO" id="GO:0004360">
    <property type="term" value="F:glutamine-fructose-6-phosphate transaminase (isomerizing) activity"/>
    <property type="evidence" value="ECO:0007669"/>
    <property type="project" value="UniProtKB-EC"/>
</dbReference>
<comment type="function">
    <text evidence="8">Catalyzes the first step in hexosamine metabolism, converting fructose-6P into glucosamine-6P using glutamine as a nitrogen source.</text>
</comment>
<dbReference type="PROSITE" id="PS51464">
    <property type="entry name" value="SIS"/>
    <property type="match status" value="2"/>
</dbReference>
<feature type="domain" description="SIS" evidence="10">
    <location>
        <begin position="459"/>
        <end position="600"/>
    </location>
</feature>
<evidence type="ECO:0000313" key="11">
    <source>
        <dbReference type="EMBL" id="QSB39810.1"/>
    </source>
</evidence>
<sequence length="610" mass="66373">MCGIVGAVAERNVTAILLEGLKRLEYRGYDSAGVAVFSNAGKLERMRRPGKVSELEQALAGEPLAGRLGIAHTRWATHGAPCERNAHPHFSGDIAVVHNGIIENHEVLREQLKGQGYVFTSDTDTEVIAHLLNHKLKDHSDLTTALKATVKELHGAYGLAVISASQPDRVVAARSGSPLVIGLGLGENFLASDQLALRQVTDRFMYLEEGDIADIRRESVAIWDVNGNSVEREAVQYRDGAEAADKGEFRHFMLKEIHEQPTVVQRTLEGRLSQHQVLVNAFGPQAAELFAKVRNVQIVACGTSYHAGMVARYWLEELAGIPCQVEVASEFRYRKVVVQPDTLFVTISQSGETADTLAALRNAKELGYLASLAICNVSISSLVRESDLTLLTQAGREIGVASTKAFTTQLVGLLLLTLSLGQVRGTLAEGVEATLVEELRRLPTRLGEALAMDSTVEKVAELFADKNHTLFLGRGAQYPVAMEGSLKLKEISYIHAEAYPAGELKHGPLALVDDDMPVVTVAPNNELLEKLKSNLQEVRARGGQLIVFADEKAGMTNGEGTHVINMPHIHDILSPILYTIPLQLLSYYVAVLKGTDVDQPRNLAKSVTVE</sequence>
<dbReference type="Pfam" id="PF01380">
    <property type="entry name" value="SIS"/>
    <property type="match status" value="2"/>
</dbReference>
<gene>
    <name evidence="8 11" type="primary">glmS</name>
    <name evidence="11" type="ORF">JTY93_27330</name>
</gene>
<evidence type="ECO:0000256" key="8">
    <source>
        <dbReference type="HAMAP-Rule" id="MF_00164"/>
    </source>
</evidence>
<dbReference type="InterPro" id="IPR035466">
    <property type="entry name" value="GlmS/AgaS_SIS"/>
</dbReference>
<comment type="subcellular location">
    <subcellularLocation>
        <location evidence="8">Cytoplasm</location>
    </subcellularLocation>
</comment>
<keyword evidence="6" id="KW-0677">Repeat</keyword>
<evidence type="ECO:0000259" key="9">
    <source>
        <dbReference type="PROSITE" id="PS51278"/>
    </source>
</evidence>
<accession>A0ABX7JXB3</accession>
<keyword evidence="5 8" id="KW-0808">Transferase</keyword>
<dbReference type="PANTHER" id="PTHR10937">
    <property type="entry name" value="GLUCOSAMINE--FRUCTOSE-6-PHOSPHATE AMINOTRANSFERASE, ISOMERIZING"/>
    <property type="match status" value="1"/>
</dbReference>
<dbReference type="NCBIfam" id="TIGR01135">
    <property type="entry name" value="glmS"/>
    <property type="match status" value="1"/>
</dbReference>
<dbReference type="InterPro" id="IPR001347">
    <property type="entry name" value="SIS_dom"/>
</dbReference>
<dbReference type="RefSeq" id="WP_205476418.1">
    <property type="nucleotide sequence ID" value="NZ_CP070506.1"/>
</dbReference>
<feature type="domain" description="Glutamine amidotransferase type-2" evidence="9">
    <location>
        <begin position="2"/>
        <end position="218"/>
    </location>
</feature>
<keyword evidence="7" id="KW-0315">Glutamine amidotransferase</keyword>
<dbReference type="InterPro" id="IPR046348">
    <property type="entry name" value="SIS_dom_sf"/>
</dbReference>
<dbReference type="SUPFAM" id="SSF53697">
    <property type="entry name" value="SIS domain"/>
    <property type="match status" value="1"/>
</dbReference>
<evidence type="ECO:0000256" key="3">
    <source>
        <dbReference type="ARBA" id="ARBA00016090"/>
    </source>
</evidence>
<evidence type="ECO:0000256" key="1">
    <source>
        <dbReference type="ARBA" id="ARBA00001031"/>
    </source>
</evidence>
<dbReference type="NCBIfam" id="NF001484">
    <property type="entry name" value="PRK00331.1"/>
    <property type="match status" value="1"/>
</dbReference>
<feature type="active site" description="For Fru-6P isomerization activity" evidence="8">
    <location>
        <position position="605"/>
    </location>
</feature>
<keyword evidence="4 8" id="KW-0032">Aminotransferase</keyword>
<organism evidence="11 12">
    <name type="scientific">Pseudomonas hygromyciniae</name>
    <dbReference type="NCBI Taxonomy" id="2812000"/>
    <lineage>
        <taxon>Bacteria</taxon>
        <taxon>Pseudomonadati</taxon>
        <taxon>Pseudomonadota</taxon>
        <taxon>Gammaproteobacteria</taxon>
        <taxon>Pseudomonadales</taxon>
        <taxon>Pseudomonadaceae</taxon>
        <taxon>Pseudomonas</taxon>
    </lineage>
</organism>
<keyword evidence="12" id="KW-1185">Reference proteome</keyword>
<dbReference type="CDD" id="cd05009">
    <property type="entry name" value="SIS_GlmS_GlmD_2"/>
    <property type="match status" value="1"/>
</dbReference>
<dbReference type="InterPro" id="IPR047084">
    <property type="entry name" value="GFAT_N"/>
</dbReference>
<dbReference type="PANTHER" id="PTHR10937:SF0">
    <property type="entry name" value="GLUTAMINE--FRUCTOSE-6-PHOSPHATE TRANSAMINASE (ISOMERIZING)"/>
    <property type="match status" value="1"/>
</dbReference>
<evidence type="ECO:0000256" key="2">
    <source>
        <dbReference type="ARBA" id="ARBA00012916"/>
    </source>
</evidence>
<dbReference type="Pfam" id="PF13522">
    <property type="entry name" value="GATase_6"/>
    <property type="match status" value="1"/>
</dbReference>
<dbReference type="InterPro" id="IPR035490">
    <property type="entry name" value="GlmS/FrlB_SIS"/>
</dbReference>
<dbReference type="InterPro" id="IPR017932">
    <property type="entry name" value="GATase_2_dom"/>
</dbReference>
<evidence type="ECO:0000256" key="4">
    <source>
        <dbReference type="ARBA" id="ARBA00022576"/>
    </source>
</evidence>
<feature type="initiator methionine" description="Removed" evidence="8">
    <location>
        <position position="1"/>
    </location>
</feature>